<dbReference type="AlphaFoldDB" id="A0A0J1HV45"/>
<keyword evidence="4" id="KW-1185">Reference proteome</keyword>
<feature type="domain" description="HTH cro/C1-type" evidence="2">
    <location>
        <begin position="12"/>
        <end position="66"/>
    </location>
</feature>
<name>A0A0J1HV45_NIACI</name>
<dbReference type="Proteomes" id="UP000036045">
    <property type="component" value="Unassembled WGS sequence"/>
</dbReference>
<evidence type="ECO:0000313" key="4">
    <source>
        <dbReference type="Proteomes" id="UP000036045"/>
    </source>
</evidence>
<dbReference type="GO" id="GO:0005829">
    <property type="term" value="C:cytosol"/>
    <property type="evidence" value="ECO:0007669"/>
    <property type="project" value="TreeGrafter"/>
</dbReference>
<dbReference type="PATRIC" id="fig|1397.4.peg.4437"/>
<protein>
    <recommendedName>
        <fullName evidence="2">HTH cro/C1-type domain-containing protein</fullName>
    </recommendedName>
</protein>
<proteinExistence type="predicted"/>
<accession>A0A0J1HV45</accession>
<dbReference type="SUPFAM" id="SSF47413">
    <property type="entry name" value="lambda repressor-like DNA-binding domains"/>
    <property type="match status" value="1"/>
</dbReference>
<dbReference type="Gene3D" id="1.10.260.40">
    <property type="entry name" value="lambda repressor-like DNA-binding domains"/>
    <property type="match status" value="1"/>
</dbReference>
<dbReference type="Pfam" id="PF01381">
    <property type="entry name" value="HTH_3"/>
    <property type="match status" value="1"/>
</dbReference>
<dbReference type="OrthoDB" id="9814553at2"/>
<dbReference type="SMART" id="SM00530">
    <property type="entry name" value="HTH_XRE"/>
    <property type="match status" value="1"/>
</dbReference>
<evidence type="ECO:0000259" key="2">
    <source>
        <dbReference type="PROSITE" id="PS50943"/>
    </source>
</evidence>
<dbReference type="CDD" id="cd00093">
    <property type="entry name" value="HTH_XRE"/>
    <property type="match status" value="1"/>
</dbReference>
<dbReference type="InterPro" id="IPR001387">
    <property type="entry name" value="Cro/C1-type_HTH"/>
</dbReference>
<comment type="caution">
    <text evidence="3">The sequence shown here is derived from an EMBL/GenBank/DDBJ whole genome shotgun (WGS) entry which is preliminary data.</text>
</comment>
<dbReference type="RefSeq" id="WP_016204206.1">
    <property type="nucleotide sequence ID" value="NZ_JBCLPU010000012.1"/>
</dbReference>
<organism evidence="3 4">
    <name type="scientific">Niallia circulans</name>
    <name type="common">Bacillus circulans</name>
    <dbReference type="NCBI Taxonomy" id="1397"/>
    <lineage>
        <taxon>Bacteria</taxon>
        <taxon>Bacillati</taxon>
        <taxon>Bacillota</taxon>
        <taxon>Bacilli</taxon>
        <taxon>Bacillales</taxon>
        <taxon>Bacillaceae</taxon>
        <taxon>Niallia</taxon>
    </lineage>
</organism>
<dbReference type="GO" id="GO:0003700">
    <property type="term" value="F:DNA-binding transcription factor activity"/>
    <property type="evidence" value="ECO:0007669"/>
    <property type="project" value="TreeGrafter"/>
</dbReference>
<dbReference type="PROSITE" id="PS50943">
    <property type="entry name" value="HTH_CROC1"/>
    <property type="match status" value="1"/>
</dbReference>
<dbReference type="PANTHER" id="PTHR46797:SF24">
    <property type="entry name" value="DNA-BINDING PHAGE PROTEIN"/>
    <property type="match status" value="1"/>
</dbReference>
<dbReference type="InterPro" id="IPR050807">
    <property type="entry name" value="TransReg_Diox_bact_type"/>
</dbReference>
<evidence type="ECO:0000313" key="3">
    <source>
        <dbReference type="EMBL" id="KLV17563.1"/>
    </source>
</evidence>
<reference evidence="3 4" key="1">
    <citation type="submission" date="2015-05" db="EMBL/GenBank/DDBJ databases">
        <title>Whole genome sequence and identification of bacterial endophytes from Costus igneus.</title>
        <authorList>
            <person name="Lee Y.P."/>
            <person name="Gan H.M."/>
            <person name="Eng W."/>
            <person name="Wheatley M.S."/>
            <person name="Caraballo A."/>
            <person name="Polter S."/>
            <person name="Savka M.A."/>
            <person name="Hudson A.O."/>
        </authorList>
    </citation>
    <scope>NUCLEOTIDE SEQUENCE [LARGE SCALE GENOMIC DNA]</scope>
    <source>
        <strain evidence="3 4">RIT379</strain>
    </source>
</reference>
<sequence length="114" mass="13443">MNNLVKTIGERIRYFRLYRGFTQEELAEKANVHYTYIGGIERGERNISLETLNKITEALEISPTDLFEHNYLKKETDKTVLLKLHQELLSTRSTEEIIIVHQLTQNILQLIDRK</sequence>
<dbReference type="PANTHER" id="PTHR46797">
    <property type="entry name" value="HTH-TYPE TRANSCRIPTIONAL REGULATOR"/>
    <property type="match status" value="1"/>
</dbReference>
<evidence type="ECO:0000256" key="1">
    <source>
        <dbReference type="ARBA" id="ARBA00023125"/>
    </source>
</evidence>
<dbReference type="EMBL" id="LDPH01000047">
    <property type="protein sequence ID" value="KLV17563.1"/>
    <property type="molecule type" value="Genomic_DNA"/>
</dbReference>
<dbReference type="GO" id="GO:0003677">
    <property type="term" value="F:DNA binding"/>
    <property type="evidence" value="ECO:0007669"/>
    <property type="project" value="UniProtKB-KW"/>
</dbReference>
<gene>
    <name evidence="3" type="ORF">ABW02_24595</name>
</gene>
<dbReference type="InterPro" id="IPR010982">
    <property type="entry name" value="Lambda_DNA-bd_dom_sf"/>
</dbReference>
<keyword evidence="1" id="KW-0238">DNA-binding</keyword>